<dbReference type="GO" id="GO:0008889">
    <property type="term" value="F:glycerophosphodiester phosphodiesterase activity"/>
    <property type="evidence" value="ECO:0007669"/>
    <property type="project" value="UniProtKB-EC"/>
</dbReference>
<keyword evidence="3" id="KW-0378">Hydrolase</keyword>
<accession>A0A8X7WJG9</accession>
<keyword evidence="6" id="KW-1185">Reference proteome</keyword>
<dbReference type="OrthoDB" id="1058301at2759"/>
<dbReference type="Proteomes" id="UP000886595">
    <property type="component" value="Unassembled WGS sequence"/>
</dbReference>
<proteinExistence type="predicted"/>
<dbReference type="PANTHER" id="PTHR43620">
    <property type="entry name" value="GLYCEROPHOSPHORYL DIESTER PHOSPHODIESTERASE"/>
    <property type="match status" value="1"/>
</dbReference>
<evidence type="ECO:0000256" key="2">
    <source>
        <dbReference type="ARBA" id="ARBA00022798"/>
    </source>
</evidence>
<keyword evidence="2" id="KW-0319">Glycerol metabolism</keyword>
<organism evidence="5 6">
    <name type="scientific">Brassica carinata</name>
    <name type="common">Ethiopian mustard</name>
    <name type="synonym">Abyssinian cabbage</name>
    <dbReference type="NCBI Taxonomy" id="52824"/>
    <lineage>
        <taxon>Eukaryota</taxon>
        <taxon>Viridiplantae</taxon>
        <taxon>Streptophyta</taxon>
        <taxon>Embryophyta</taxon>
        <taxon>Tracheophyta</taxon>
        <taxon>Spermatophyta</taxon>
        <taxon>Magnoliopsida</taxon>
        <taxon>eudicotyledons</taxon>
        <taxon>Gunneridae</taxon>
        <taxon>Pentapetalae</taxon>
        <taxon>rosids</taxon>
        <taxon>malvids</taxon>
        <taxon>Brassicales</taxon>
        <taxon>Brassicaceae</taxon>
        <taxon>Brassiceae</taxon>
        <taxon>Brassica</taxon>
    </lineage>
</organism>
<reference evidence="5 6" key="1">
    <citation type="submission" date="2020-02" db="EMBL/GenBank/DDBJ databases">
        <authorList>
            <person name="Ma Q."/>
            <person name="Huang Y."/>
            <person name="Song X."/>
            <person name="Pei D."/>
        </authorList>
    </citation>
    <scope>NUCLEOTIDE SEQUENCE [LARGE SCALE GENOMIC DNA]</scope>
    <source>
        <strain evidence="5">Sxm20200214</strain>
        <tissue evidence="5">Leaf</tissue>
    </source>
</reference>
<dbReference type="EC" id="3.1.4.46" evidence="1"/>
<comment type="caution">
    <text evidence="5">The sequence shown here is derived from an EMBL/GenBank/DDBJ whole genome shotgun (WGS) entry which is preliminary data.</text>
</comment>
<comment type="catalytic activity">
    <reaction evidence="4">
        <text>a sn-glycero-3-phosphodiester + H2O = an alcohol + sn-glycerol 3-phosphate + H(+)</text>
        <dbReference type="Rhea" id="RHEA:12969"/>
        <dbReference type="ChEBI" id="CHEBI:15377"/>
        <dbReference type="ChEBI" id="CHEBI:15378"/>
        <dbReference type="ChEBI" id="CHEBI:30879"/>
        <dbReference type="ChEBI" id="CHEBI:57597"/>
        <dbReference type="ChEBI" id="CHEBI:83408"/>
        <dbReference type="EC" id="3.1.4.46"/>
    </reaction>
</comment>
<evidence type="ECO:0000256" key="4">
    <source>
        <dbReference type="ARBA" id="ARBA00047512"/>
    </source>
</evidence>
<evidence type="ECO:0000313" key="5">
    <source>
        <dbReference type="EMBL" id="KAG2330482.1"/>
    </source>
</evidence>
<name>A0A8X7WJG9_BRACI</name>
<dbReference type="AlphaFoldDB" id="A0A8X7WJG9"/>
<evidence type="ECO:0000256" key="3">
    <source>
        <dbReference type="ARBA" id="ARBA00022801"/>
    </source>
</evidence>
<dbReference type="PANTHER" id="PTHR43620:SF18">
    <property type="entry name" value="GLYCEROPHOSPHODIESTER PHOSPHODIESTERASE"/>
    <property type="match status" value="1"/>
</dbReference>
<gene>
    <name evidence="5" type="ORF">Bca52824_001662</name>
</gene>
<evidence type="ECO:0000256" key="1">
    <source>
        <dbReference type="ARBA" id="ARBA00012247"/>
    </source>
</evidence>
<dbReference type="GO" id="GO:0006629">
    <property type="term" value="P:lipid metabolic process"/>
    <property type="evidence" value="ECO:0007669"/>
    <property type="project" value="InterPro"/>
</dbReference>
<dbReference type="GO" id="GO:0006071">
    <property type="term" value="P:glycerol metabolic process"/>
    <property type="evidence" value="ECO:0007669"/>
    <property type="project" value="UniProtKB-KW"/>
</dbReference>
<dbReference type="EMBL" id="JAAMPC010000001">
    <property type="protein sequence ID" value="KAG2330482.1"/>
    <property type="molecule type" value="Genomic_DNA"/>
</dbReference>
<evidence type="ECO:0000313" key="6">
    <source>
        <dbReference type="Proteomes" id="UP000886595"/>
    </source>
</evidence>
<sequence>MIQSTNSSVLVDFKKQTPYKTVYQVEETIGYIDDSAIEAIKKFADAVVVSRGSVYLVRPSFFITGQTNIVEKLQMFKLPVYVETFQNEFVSLGLGISTPMRPLR</sequence>
<dbReference type="Gene3D" id="3.20.20.190">
    <property type="entry name" value="Phosphatidylinositol (PI) phosphodiesterase"/>
    <property type="match status" value="1"/>
</dbReference>
<protein>
    <recommendedName>
        <fullName evidence="1">glycerophosphodiester phosphodiesterase</fullName>
        <ecNumber evidence="1">3.1.4.46</ecNumber>
    </recommendedName>
</protein>
<dbReference type="InterPro" id="IPR017946">
    <property type="entry name" value="PLC-like_Pdiesterase_TIM-brl"/>
</dbReference>